<dbReference type="eggNOG" id="ENOG502S8KH">
    <property type="taxonomic scope" value="Eukaryota"/>
</dbReference>
<accession>T1I0R3</accession>
<dbReference type="PANTHER" id="PTHR21193:SF3">
    <property type="entry name" value="OXIDOREDUCTASE-LIKE DOMAIN-CONTAINING PROTEIN 1"/>
    <property type="match status" value="1"/>
</dbReference>
<dbReference type="Proteomes" id="UP000015103">
    <property type="component" value="Unassembled WGS sequence"/>
</dbReference>
<dbReference type="EnsemblMetazoa" id="RPRC009883-RA">
    <property type="protein sequence ID" value="RPRC009883-PA"/>
    <property type="gene ID" value="RPRC009883"/>
</dbReference>
<evidence type="ECO:0000313" key="1">
    <source>
        <dbReference type="EnsemblMetazoa" id="RPRC009883-PA"/>
    </source>
</evidence>
<protein>
    <submittedName>
        <fullName evidence="1">Oxidoreductase-like domain-containing protein</fullName>
    </submittedName>
</protein>
<dbReference type="HOGENOM" id="CLU_148260_1_0_1"/>
<dbReference type="EMBL" id="ACPB03010566">
    <property type="status" value="NOT_ANNOTATED_CDS"/>
    <property type="molecule type" value="Genomic_DNA"/>
</dbReference>
<dbReference type="GO" id="GO:0005739">
    <property type="term" value="C:mitochondrion"/>
    <property type="evidence" value="ECO:0007669"/>
    <property type="project" value="TreeGrafter"/>
</dbReference>
<dbReference type="InterPro" id="IPR039251">
    <property type="entry name" value="OXLD1"/>
</dbReference>
<dbReference type="AlphaFoldDB" id="T1I0R3"/>
<keyword evidence="2" id="KW-1185">Reference proteome</keyword>
<evidence type="ECO:0000313" key="2">
    <source>
        <dbReference type="Proteomes" id="UP000015103"/>
    </source>
</evidence>
<dbReference type="OMA" id="ARCLANN"/>
<dbReference type="InterPro" id="IPR019180">
    <property type="entry name" value="Oxidoreductase-like_N"/>
</dbReference>
<name>T1I0R3_RHOPR</name>
<dbReference type="VEuPathDB" id="VectorBase:RPRC009883"/>
<dbReference type="Pfam" id="PF09791">
    <property type="entry name" value="Oxidored-like"/>
    <property type="match status" value="1"/>
</dbReference>
<organism evidence="1 2">
    <name type="scientific">Rhodnius prolixus</name>
    <name type="common">Triatomid bug</name>
    <dbReference type="NCBI Taxonomy" id="13249"/>
    <lineage>
        <taxon>Eukaryota</taxon>
        <taxon>Metazoa</taxon>
        <taxon>Ecdysozoa</taxon>
        <taxon>Arthropoda</taxon>
        <taxon>Hexapoda</taxon>
        <taxon>Insecta</taxon>
        <taxon>Pterygota</taxon>
        <taxon>Neoptera</taxon>
        <taxon>Paraneoptera</taxon>
        <taxon>Hemiptera</taxon>
        <taxon>Heteroptera</taxon>
        <taxon>Panheteroptera</taxon>
        <taxon>Cimicomorpha</taxon>
        <taxon>Reduviidae</taxon>
        <taxon>Triatominae</taxon>
        <taxon>Rhodnius</taxon>
    </lineage>
</organism>
<dbReference type="PANTHER" id="PTHR21193">
    <property type="entry name" value="OXIDOREDUCTASE-LIKE DOMAIN-CONTAINING PROTEIN 1"/>
    <property type="match status" value="1"/>
</dbReference>
<dbReference type="InParanoid" id="T1I0R3"/>
<reference evidence="1" key="1">
    <citation type="submission" date="2015-05" db="UniProtKB">
        <authorList>
            <consortium name="EnsemblMetazoa"/>
        </authorList>
    </citation>
    <scope>IDENTIFICATION</scope>
</reference>
<proteinExistence type="predicted"/>
<dbReference type="FunCoup" id="T1I0R3">
    <property type="interactions" value="15"/>
</dbReference>
<sequence>MREGFSKRCIPFSKFSGTAISGFSDKNGGNFDESDIKIPELPTNCCMSGCANCVWIQYAEELTKIFKDGGDKSREIILKKVDDPNMKAFLSLELTKLRGK</sequence>